<feature type="active site" description="Proton acceptor" evidence="9">
    <location>
        <position position="167"/>
    </location>
</feature>
<evidence type="ECO:0000256" key="4">
    <source>
        <dbReference type="ARBA" id="ARBA00019397"/>
    </source>
</evidence>
<dbReference type="PANTHER" id="PTHR21139:SF42">
    <property type="entry name" value="TRIOSEPHOSPHATE ISOMERASE"/>
    <property type="match status" value="1"/>
</dbReference>
<dbReference type="Pfam" id="PF00121">
    <property type="entry name" value="TIM"/>
    <property type="match status" value="1"/>
</dbReference>
<comment type="similarity">
    <text evidence="2 9 10">Belongs to the triosephosphate isomerase family.</text>
</comment>
<feature type="binding site" evidence="9">
    <location>
        <position position="213"/>
    </location>
    <ligand>
        <name>substrate</name>
    </ligand>
</feature>
<evidence type="ECO:0000313" key="12">
    <source>
        <dbReference type="Proteomes" id="UP000192738"/>
    </source>
</evidence>
<dbReference type="GO" id="GO:0005829">
    <property type="term" value="C:cytosol"/>
    <property type="evidence" value="ECO:0007669"/>
    <property type="project" value="TreeGrafter"/>
</dbReference>
<dbReference type="InterPro" id="IPR020861">
    <property type="entry name" value="Triosephosphate_isomerase_AS"/>
</dbReference>
<keyword evidence="7 9" id="KW-0324">Glycolysis</keyword>
<evidence type="ECO:0000256" key="9">
    <source>
        <dbReference type="HAMAP-Rule" id="MF_00147"/>
    </source>
</evidence>
<dbReference type="GO" id="GO:0046166">
    <property type="term" value="P:glyceraldehyde-3-phosphate biosynthetic process"/>
    <property type="evidence" value="ECO:0007669"/>
    <property type="project" value="TreeGrafter"/>
</dbReference>
<evidence type="ECO:0000256" key="7">
    <source>
        <dbReference type="ARBA" id="ARBA00023152"/>
    </source>
</evidence>
<dbReference type="RefSeq" id="WP_084574260.1">
    <property type="nucleotide sequence ID" value="NZ_CP155572.1"/>
</dbReference>
<comment type="subunit">
    <text evidence="9 10">Homodimer.</text>
</comment>
<evidence type="ECO:0000256" key="1">
    <source>
        <dbReference type="ARBA" id="ARBA00004680"/>
    </source>
</evidence>
<dbReference type="InterPro" id="IPR035990">
    <property type="entry name" value="TIM_sf"/>
</dbReference>
<reference evidence="11 12" key="1">
    <citation type="submission" date="2017-04" db="EMBL/GenBank/DDBJ databases">
        <authorList>
            <person name="Afonso C.L."/>
            <person name="Miller P.J."/>
            <person name="Scott M.A."/>
            <person name="Spackman E."/>
            <person name="Goraichik I."/>
            <person name="Dimitrov K.M."/>
            <person name="Suarez D.L."/>
            <person name="Swayne D.E."/>
        </authorList>
    </citation>
    <scope>NUCLEOTIDE SEQUENCE [LARGE SCALE GENOMIC DNA]</scope>
    <source>
        <strain evidence="11 12">DSM 5090</strain>
    </source>
</reference>
<organism evidence="11 12">
    <name type="scientific">Sporomusa malonica</name>
    <dbReference type="NCBI Taxonomy" id="112901"/>
    <lineage>
        <taxon>Bacteria</taxon>
        <taxon>Bacillati</taxon>
        <taxon>Bacillota</taxon>
        <taxon>Negativicutes</taxon>
        <taxon>Selenomonadales</taxon>
        <taxon>Sporomusaceae</taxon>
        <taxon>Sporomusa</taxon>
    </lineage>
</organism>
<dbReference type="InterPro" id="IPR013785">
    <property type="entry name" value="Aldolase_TIM"/>
</dbReference>
<keyword evidence="6 9" id="KW-0963">Cytoplasm</keyword>
<comment type="catalytic activity">
    <reaction evidence="9 10">
        <text>D-glyceraldehyde 3-phosphate = dihydroxyacetone phosphate</text>
        <dbReference type="Rhea" id="RHEA:18585"/>
        <dbReference type="ChEBI" id="CHEBI:57642"/>
        <dbReference type="ChEBI" id="CHEBI:59776"/>
        <dbReference type="EC" id="5.3.1.1"/>
    </reaction>
</comment>
<dbReference type="STRING" id="112901.SAMN04488500_102303"/>
<dbReference type="GO" id="GO:0006094">
    <property type="term" value="P:gluconeogenesis"/>
    <property type="evidence" value="ECO:0007669"/>
    <property type="project" value="UniProtKB-UniRule"/>
</dbReference>
<evidence type="ECO:0000256" key="8">
    <source>
        <dbReference type="ARBA" id="ARBA00023235"/>
    </source>
</evidence>
<comment type="pathway">
    <text evidence="9 10">Carbohydrate biosynthesis; gluconeogenesis.</text>
</comment>
<protein>
    <recommendedName>
        <fullName evidence="4 9">Triosephosphate isomerase</fullName>
        <shortName evidence="9">TIM</shortName>
        <shortName evidence="9">TPI</shortName>
        <ecNumber evidence="3 9">5.3.1.1</ecNumber>
    </recommendedName>
    <alternativeName>
        <fullName evidence="9">Triose-phosphate isomerase</fullName>
    </alternativeName>
</protein>
<comment type="pathway">
    <text evidence="1 9 10">Carbohydrate degradation; glycolysis; D-glyceraldehyde 3-phosphate from glycerone phosphate: step 1/1.</text>
</comment>
<evidence type="ECO:0000256" key="10">
    <source>
        <dbReference type="RuleBase" id="RU363013"/>
    </source>
</evidence>
<evidence type="ECO:0000256" key="2">
    <source>
        <dbReference type="ARBA" id="ARBA00007422"/>
    </source>
</evidence>
<dbReference type="PANTHER" id="PTHR21139">
    <property type="entry name" value="TRIOSEPHOSPHATE ISOMERASE"/>
    <property type="match status" value="1"/>
</dbReference>
<dbReference type="FunFam" id="3.20.20.70:FF:000016">
    <property type="entry name" value="Triosephosphate isomerase"/>
    <property type="match status" value="1"/>
</dbReference>
<evidence type="ECO:0000313" key="11">
    <source>
        <dbReference type="EMBL" id="SMC41112.1"/>
    </source>
</evidence>
<keyword evidence="8 9" id="KW-0413">Isomerase</keyword>
<feature type="binding site" evidence="9">
    <location>
        <position position="173"/>
    </location>
    <ligand>
        <name>substrate</name>
    </ligand>
</feature>
<evidence type="ECO:0000256" key="5">
    <source>
        <dbReference type="ARBA" id="ARBA00022432"/>
    </source>
</evidence>
<dbReference type="InterPro" id="IPR000652">
    <property type="entry name" value="Triosephosphate_isomerase"/>
</dbReference>
<dbReference type="EC" id="5.3.1.1" evidence="3 9"/>
<dbReference type="GO" id="GO:0006096">
    <property type="term" value="P:glycolytic process"/>
    <property type="evidence" value="ECO:0007669"/>
    <property type="project" value="UniProtKB-UniRule"/>
</dbReference>
<gene>
    <name evidence="9" type="primary">tpiA</name>
    <name evidence="11" type="ORF">SAMN04488500_102303</name>
</gene>
<sequence length="250" mass="26221">MRKPIIAGNWKMHKTAKEGVTLVQEINALTNAVEGVEIVICPPFTALAATAGAVAGTNIGLGAQNMHWEDKGAFTGEIAPGMLKDIGCTHVIIGHSERRQYFAETDQTVNNKVKAAFKAGLAPIMCVGETLAEREANATEKVVGVQVKGGMDGLTAEQVASLVIAYEPVWAIGTGRTASAEDANAVCAFIRSTVANMFGQTAADQVRIQYGGSVKPDNVVELMAKPDIDGALVGGASLEADSFSKLVMFK</sequence>
<dbReference type="Gene3D" id="3.20.20.70">
    <property type="entry name" value="Aldolase class I"/>
    <property type="match status" value="1"/>
</dbReference>
<dbReference type="AlphaFoldDB" id="A0A1W1YYG0"/>
<dbReference type="GO" id="GO:0019563">
    <property type="term" value="P:glycerol catabolic process"/>
    <property type="evidence" value="ECO:0007669"/>
    <property type="project" value="TreeGrafter"/>
</dbReference>
<comment type="subcellular location">
    <subcellularLocation>
        <location evidence="9 10">Cytoplasm</location>
    </subcellularLocation>
</comment>
<dbReference type="CDD" id="cd00311">
    <property type="entry name" value="TIM"/>
    <property type="match status" value="1"/>
</dbReference>
<name>A0A1W1YYG0_9FIRM</name>
<keyword evidence="5 9" id="KW-0312">Gluconeogenesis</keyword>
<dbReference type="EMBL" id="FWXI01000002">
    <property type="protein sequence ID" value="SMC41112.1"/>
    <property type="molecule type" value="Genomic_DNA"/>
</dbReference>
<dbReference type="UniPathway" id="UPA00109">
    <property type="reaction ID" value="UER00189"/>
</dbReference>
<dbReference type="HAMAP" id="MF_00147_B">
    <property type="entry name" value="TIM_B"/>
    <property type="match status" value="1"/>
</dbReference>
<evidence type="ECO:0000256" key="6">
    <source>
        <dbReference type="ARBA" id="ARBA00022490"/>
    </source>
</evidence>
<dbReference type="Proteomes" id="UP000192738">
    <property type="component" value="Unassembled WGS sequence"/>
</dbReference>
<feature type="binding site" evidence="9">
    <location>
        <begin position="234"/>
        <end position="235"/>
    </location>
    <ligand>
        <name>substrate</name>
    </ligand>
</feature>
<feature type="active site" description="Electrophile" evidence="9">
    <location>
        <position position="95"/>
    </location>
</feature>
<dbReference type="OrthoDB" id="9809429at2"/>
<dbReference type="NCBIfam" id="TIGR00419">
    <property type="entry name" value="tim"/>
    <property type="match status" value="1"/>
</dbReference>
<evidence type="ECO:0000256" key="3">
    <source>
        <dbReference type="ARBA" id="ARBA00011940"/>
    </source>
</evidence>
<dbReference type="InterPro" id="IPR022896">
    <property type="entry name" value="TrioseP_Isoase_bac/euk"/>
</dbReference>
<comment type="function">
    <text evidence="9">Involved in the gluconeogenesis. Catalyzes stereospecifically the conversion of dihydroxyacetone phosphate (DHAP) to D-glyceraldehyde-3-phosphate (G3P).</text>
</comment>
<proteinExistence type="inferred from homology"/>
<dbReference type="PROSITE" id="PS00171">
    <property type="entry name" value="TIM_1"/>
    <property type="match status" value="1"/>
</dbReference>
<keyword evidence="12" id="KW-1185">Reference proteome</keyword>
<feature type="binding site" evidence="9">
    <location>
        <begin position="9"/>
        <end position="11"/>
    </location>
    <ligand>
        <name>substrate</name>
    </ligand>
</feature>
<dbReference type="GO" id="GO:0004807">
    <property type="term" value="F:triose-phosphate isomerase activity"/>
    <property type="evidence" value="ECO:0007669"/>
    <property type="project" value="UniProtKB-UniRule"/>
</dbReference>
<dbReference type="PROSITE" id="PS51440">
    <property type="entry name" value="TIM_2"/>
    <property type="match status" value="1"/>
</dbReference>
<dbReference type="SUPFAM" id="SSF51351">
    <property type="entry name" value="Triosephosphate isomerase (TIM)"/>
    <property type="match status" value="1"/>
</dbReference>
<dbReference type="UniPathway" id="UPA00138"/>
<accession>A0A1W1YYG0</accession>